<dbReference type="GO" id="GO:0016787">
    <property type="term" value="F:hydrolase activity"/>
    <property type="evidence" value="ECO:0007669"/>
    <property type="project" value="UniProtKB-KW"/>
</dbReference>
<organism evidence="3 4">
    <name type="scientific">Leekyejoonella antrihumi</name>
    <dbReference type="NCBI Taxonomy" id="1660198"/>
    <lineage>
        <taxon>Bacteria</taxon>
        <taxon>Bacillati</taxon>
        <taxon>Actinomycetota</taxon>
        <taxon>Actinomycetes</taxon>
        <taxon>Micrococcales</taxon>
        <taxon>Dermacoccaceae</taxon>
        <taxon>Leekyejoonella</taxon>
    </lineage>
</organism>
<dbReference type="InterPro" id="IPR049492">
    <property type="entry name" value="BD-FAE-like_dom"/>
</dbReference>
<name>A0A563DVN5_9MICO</name>
<reference evidence="3 4" key="2">
    <citation type="submission" date="2019-08" db="EMBL/GenBank/DDBJ databases">
        <title>Jejuicoccus antrihumi gen. nov., sp. nov., a new member of the family Dermacoccaceae isolated from a cave.</title>
        <authorList>
            <person name="Schumann P."/>
            <person name="Kim I.S."/>
        </authorList>
    </citation>
    <scope>NUCLEOTIDE SEQUENCE [LARGE SCALE GENOMIC DNA]</scope>
    <source>
        <strain evidence="3 4">C5-26</strain>
    </source>
</reference>
<keyword evidence="4" id="KW-1185">Reference proteome</keyword>
<evidence type="ECO:0000256" key="1">
    <source>
        <dbReference type="ARBA" id="ARBA00022801"/>
    </source>
</evidence>
<dbReference type="AlphaFoldDB" id="A0A563DVN5"/>
<accession>A0A563DVN5</accession>
<evidence type="ECO:0000259" key="2">
    <source>
        <dbReference type="Pfam" id="PF20434"/>
    </source>
</evidence>
<dbReference type="Proteomes" id="UP000320244">
    <property type="component" value="Unassembled WGS sequence"/>
</dbReference>
<dbReference type="OrthoDB" id="255603at2"/>
<dbReference type="EMBL" id="VCQV01000029">
    <property type="protein sequence ID" value="TWP34328.1"/>
    <property type="molecule type" value="Genomic_DNA"/>
</dbReference>
<reference evidence="3 4" key="1">
    <citation type="submission" date="2019-05" db="EMBL/GenBank/DDBJ databases">
        <authorList>
            <person name="Lee S.D."/>
        </authorList>
    </citation>
    <scope>NUCLEOTIDE SEQUENCE [LARGE SCALE GENOMIC DNA]</scope>
    <source>
        <strain evidence="3 4">C5-26</strain>
    </source>
</reference>
<dbReference type="InterPro" id="IPR050300">
    <property type="entry name" value="GDXG_lipolytic_enzyme"/>
</dbReference>
<evidence type="ECO:0000313" key="4">
    <source>
        <dbReference type="Proteomes" id="UP000320244"/>
    </source>
</evidence>
<dbReference type="SUPFAM" id="SSF53474">
    <property type="entry name" value="alpha/beta-Hydrolases"/>
    <property type="match status" value="1"/>
</dbReference>
<sequence length="252" mass="26633">MAPVPSIVAPSPDSTITYGAHPDQVYDVRLPSGPARGCTVVVVHGGFWRPEYDRTHAAGQANAFSTTGFHVAAIEYRRAPRGGWPDMSSDVRAALDAVRKNSDLPRPTVLVGHSAGGHLAAWLLHQPEGAGLLGAVSLAGCLDLLLVERLELGDGAARDLLGGEPASDPAGWSAADPAQLGIPPTPLIVLHGTVDERVPLEVSQSYASRFPTPQGRVELQVLDGCTHFDLIDPASRYFAATVDAAMRLTRRT</sequence>
<proteinExistence type="predicted"/>
<dbReference type="PANTHER" id="PTHR48081">
    <property type="entry name" value="AB HYDROLASE SUPERFAMILY PROTEIN C4A8.06C"/>
    <property type="match status" value="1"/>
</dbReference>
<dbReference type="Gene3D" id="3.40.50.1820">
    <property type="entry name" value="alpha/beta hydrolase"/>
    <property type="match status" value="1"/>
</dbReference>
<dbReference type="Pfam" id="PF20434">
    <property type="entry name" value="BD-FAE"/>
    <property type="match status" value="1"/>
</dbReference>
<keyword evidence="1 3" id="KW-0378">Hydrolase</keyword>
<dbReference type="InterPro" id="IPR029058">
    <property type="entry name" value="AB_hydrolase_fold"/>
</dbReference>
<feature type="domain" description="BD-FAE-like" evidence="2">
    <location>
        <begin position="38"/>
        <end position="207"/>
    </location>
</feature>
<protein>
    <submittedName>
        <fullName evidence="3">Alpha/beta hydrolase</fullName>
    </submittedName>
</protein>
<comment type="caution">
    <text evidence="3">The sequence shown here is derived from an EMBL/GenBank/DDBJ whole genome shotgun (WGS) entry which is preliminary data.</text>
</comment>
<dbReference type="RefSeq" id="WP_146319031.1">
    <property type="nucleotide sequence ID" value="NZ_VCQV01000029.1"/>
</dbReference>
<gene>
    <name evidence="3" type="ORF">FGL98_18015</name>
</gene>
<evidence type="ECO:0000313" key="3">
    <source>
        <dbReference type="EMBL" id="TWP34328.1"/>
    </source>
</evidence>
<dbReference type="PANTHER" id="PTHR48081:SF33">
    <property type="entry name" value="KYNURENINE FORMAMIDASE"/>
    <property type="match status" value="1"/>
</dbReference>